<name>A0A8H3SGE6_9EURO</name>
<feature type="region of interest" description="Disordered" evidence="1">
    <location>
        <begin position="123"/>
        <end position="144"/>
    </location>
</feature>
<evidence type="ECO:0000256" key="1">
    <source>
        <dbReference type="SAM" id="MobiDB-lite"/>
    </source>
</evidence>
<reference evidence="2 3" key="1">
    <citation type="submission" date="2020-01" db="EMBL/GenBank/DDBJ databases">
        <title>Draft genome sequence of Aspergillus udagawae IFM 46972.</title>
        <authorList>
            <person name="Takahashi H."/>
            <person name="Yaguchi T."/>
        </authorList>
    </citation>
    <scope>NUCLEOTIDE SEQUENCE [LARGE SCALE GENOMIC DNA]</scope>
    <source>
        <strain evidence="2 3">IFM 46972</strain>
    </source>
</reference>
<comment type="caution">
    <text evidence="2">The sequence shown here is derived from an EMBL/GenBank/DDBJ whole genome shotgun (WGS) entry which is preliminary data.</text>
</comment>
<evidence type="ECO:0000313" key="3">
    <source>
        <dbReference type="Proteomes" id="UP000465221"/>
    </source>
</evidence>
<feature type="compositionally biased region" description="Low complexity" evidence="1">
    <location>
        <begin position="123"/>
        <end position="139"/>
    </location>
</feature>
<gene>
    <name evidence="2" type="ORF">IFM46972_11387</name>
</gene>
<dbReference type="AlphaFoldDB" id="A0A8H3SGE6"/>
<organism evidence="2 3">
    <name type="scientific">Aspergillus udagawae</name>
    <dbReference type="NCBI Taxonomy" id="91492"/>
    <lineage>
        <taxon>Eukaryota</taxon>
        <taxon>Fungi</taxon>
        <taxon>Dikarya</taxon>
        <taxon>Ascomycota</taxon>
        <taxon>Pezizomycotina</taxon>
        <taxon>Eurotiomycetes</taxon>
        <taxon>Eurotiomycetidae</taxon>
        <taxon>Eurotiales</taxon>
        <taxon>Aspergillaceae</taxon>
        <taxon>Aspergillus</taxon>
        <taxon>Aspergillus subgen. Fumigati</taxon>
    </lineage>
</organism>
<feature type="region of interest" description="Disordered" evidence="1">
    <location>
        <begin position="1"/>
        <end position="25"/>
    </location>
</feature>
<dbReference type="Proteomes" id="UP000465221">
    <property type="component" value="Unassembled WGS sequence"/>
</dbReference>
<sequence length="272" mass="29791">MLRASKGVGPVPPGASGGPLKNLPTNRERVLNVNHGAHALLKEVSSGQKGPRAPVAASTKMVEFLRQVEDLTKDLLSTPLNDWQDELDALRKEMQPIKTAVEPPARPSVRTFAEIAASAPAPAHYLSSSSSNSSPTRPAEVARDREVVVSLGDRSQIGAFRRMTPAELTKRANQARAKAARSTEALPLASVMILASRQLKSGDLRFTMRNAKEAEIMRIHRDKWPKGLCKTAFVHMPMWGIIVHDVNVWSLGIDKPSVKELKTVQEKVIKDH</sequence>
<proteinExistence type="predicted"/>
<dbReference type="EMBL" id="BLKC01000217">
    <property type="protein sequence ID" value="GFF59459.1"/>
    <property type="molecule type" value="Genomic_DNA"/>
</dbReference>
<evidence type="ECO:0000313" key="2">
    <source>
        <dbReference type="EMBL" id="GFF59459.1"/>
    </source>
</evidence>
<accession>A0A8H3SGE6</accession>
<protein>
    <submittedName>
        <fullName evidence="2">Uncharacterized protein</fullName>
    </submittedName>
</protein>